<dbReference type="InterPro" id="IPR011250">
    <property type="entry name" value="OMP/PagP_B-barrel"/>
</dbReference>
<dbReference type="KEGG" id="fiy:BN1229_v1_2809"/>
<dbReference type="RefSeq" id="WP_046478951.1">
    <property type="nucleotide sequence ID" value="NZ_LN829118.1"/>
</dbReference>
<feature type="chain" id="PRO_5002306250" evidence="2">
    <location>
        <begin position="27"/>
        <end position="275"/>
    </location>
</feature>
<organism evidence="4 5">
    <name type="scientific">Candidatus Filomicrobium marinum</name>
    <dbReference type="NCBI Taxonomy" id="1608628"/>
    <lineage>
        <taxon>Bacteria</taxon>
        <taxon>Pseudomonadati</taxon>
        <taxon>Pseudomonadota</taxon>
        <taxon>Alphaproteobacteria</taxon>
        <taxon>Hyphomicrobiales</taxon>
        <taxon>Hyphomicrobiaceae</taxon>
        <taxon>Filomicrobium</taxon>
    </lineage>
</organism>
<evidence type="ECO:0000256" key="1">
    <source>
        <dbReference type="ARBA" id="ARBA00022729"/>
    </source>
</evidence>
<evidence type="ECO:0000313" key="5">
    <source>
        <dbReference type="Proteomes" id="UP000033187"/>
    </source>
</evidence>
<protein>
    <submittedName>
        <fullName evidence="4">Putative heat resistant agglutinin 1 protein</fullName>
    </submittedName>
</protein>
<keyword evidence="5" id="KW-1185">Reference proteome</keyword>
<name>A0A0D6JHF6_9HYPH</name>
<dbReference type="Proteomes" id="UP000033187">
    <property type="component" value="Chromosome 1"/>
</dbReference>
<dbReference type="Gene3D" id="2.40.160.20">
    <property type="match status" value="1"/>
</dbReference>
<dbReference type="AlphaFoldDB" id="A0A0D6JHF6"/>
<sequence>MYSVVKAALGSAAVAVFAVLCVPANAADLGGSLKDGYIAPMPVVHRPAGPCYLRADAGYSISQTPQVNWLVTDDVTGEFITDDVTNVSMENTWLGEVGVGCGSGSRGLRGEFTYSYRGKRDIDGEPGLWDPIPLDEDPLHTNVESHTLMFNAFYDLGRYYGFVPYVGAGIGVSFNKTGYAYFTENPNLVNTIDGASKTSFAWAVMAGVGYQISDRMILDFGYRFIDLGQAKSGYLDNAGYVNPRVYIDDLYAHEIKVGLRYHFGGRDNCCQYAMK</sequence>
<dbReference type="OrthoDB" id="5643626at2"/>
<dbReference type="KEGG" id="fil:BN1229_v1_3111"/>
<accession>A0A0D6JHF6</accession>
<feature type="signal peptide" evidence="2">
    <location>
        <begin position="1"/>
        <end position="26"/>
    </location>
</feature>
<gene>
    <name evidence="4" type="ORF">YBN1229_v1_2809</name>
</gene>
<evidence type="ECO:0000313" key="4">
    <source>
        <dbReference type="EMBL" id="CPR20886.1"/>
    </source>
</evidence>
<feature type="domain" description="Outer membrane protein beta-barrel" evidence="3">
    <location>
        <begin position="82"/>
        <end position="263"/>
    </location>
</feature>
<dbReference type="SUPFAM" id="SSF56925">
    <property type="entry name" value="OMPA-like"/>
    <property type="match status" value="1"/>
</dbReference>
<reference evidence="5" key="1">
    <citation type="submission" date="2015-02" db="EMBL/GenBank/DDBJ databases">
        <authorList>
            <person name="Chooi Y.-H."/>
        </authorList>
    </citation>
    <scope>NUCLEOTIDE SEQUENCE [LARGE SCALE GENOMIC DNA]</scope>
    <source>
        <strain evidence="5">strain Y</strain>
    </source>
</reference>
<evidence type="ECO:0000259" key="3">
    <source>
        <dbReference type="Pfam" id="PF13505"/>
    </source>
</evidence>
<evidence type="ECO:0000256" key="2">
    <source>
        <dbReference type="SAM" id="SignalP"/>
    </source>
</evidence>
<dbReference type="InterPro" id="IPR027385">
    <property type="entry name" value="Beta-barrel_OMP"/>
</dbReference>
<dbReference type="EMBL" id="LN829119">
    <property type="protein sequence ID" value="CPR20886.1"/>
    <property type="molecule type" value="Genomic_DNA"/>
</dbReference>
<keyword evidence="1 2" id="KW-0732">Signal</keyword>
<proteinExistence type="predicted"/>
<dbReference type="Pfam" id="PF13505">
    <property type="entry name" value="OMP_b-brl"/>
    <property type="match status" value="1"/>
</dbReference>